<keyword evidence="4 7" id="KW-0479">Metal-binding</keyword>
<comment type="cofactor">
    <cofactor evidence="1">
        <name>Mn(2+)</name>
        <dbReference type="ChEBI" id="CHEBI:29035"/>
    </cofactor>
</comment>
<dbReference type="SUPFAM" id="SSF53187">
    <property type="entry name" value="Zn-dependent exopeptidases"/>
    <property type="match status" value="1"/>
</dbReference>
<dbReference type="InterPro" id="IPR001261">
    <property type="entry name" value="ArgE/DapE_CS"/>
</dbReference>
<feature type="binding site" evidence="7">
    <location>
        <position position="151"/>
    </location>
    <ligand>
        <name>Zn(2+)</name>
        <dbReference type="ChEBI" id="CHEBI:29105"/>
        <label>2</label>
    </ligand>
</feature>
<evidence type="ECO:0000256" key="2">
    <source>
        <dbReference type="ARBA" id="ARBA00006153"/>
    </source>
</evidence>
<evidence type="ECO:0000313" key="11">
    <source>
        <dbReference type="Proteomes" id="UP000518206"/>
    </source>
</evidence>
<dbReference type="EMBL" id="JACHVX010000002">
    <property type="protein sequence ID" value="MBB2922769.1"/>
    <property type="molecule type" value="Genomic_DNA"/>
</dbReference>
<feature type="binding site" evidence="8">
    <location>
        <position position="240"/>
    </location>
    <ligand>
        <name>allantoate</name>
        <dbReference type="ChEBI" id="CHEBI:17536"/>
    </ligand>
</feature>
<dbReference type="AlphaFoldDB" id="A0A7W4UEM7"/>
<reference evidence="10 11" key="1">
    <citation type="submission" date="2020-08" db="EMBL/GenBank/DDBJ databases">
        <title>The Agave Microbiome: Exploring the role of microbial communities in plant adaptations to desert environments.</title>
        <authorList>
            <person name="Partida-Martinez L.P."/>
        </authorList>
    </citation>
    <scope>NUCLEOTIDE SEQUENCE [LARGE SCALE GENOMIC DNA]</scope>
    <source>
        <strain evidence="10 11">RAS26</strain>
    </source>
</reference>
<feature type="binding site" evidence="7">
    <location>
        <position position="107"/>
    </location>
    <ligand>
        <name>Zn(2+)</name>
        <dbReference type="ChEBI" id="CHEBI:29105"/>
        <label>1</label>
    </ligand>
</feature>
<comment type="subunit">
    <text evidence="3">Homodimer.</text>
</comment>
<dbReference type="SUPFAM" id="SSF55031">
    <property type="entry name" value="Bacterial exopeptidase dimerisation domain"/>
    <property type="match status" value="1"/>
</dbReference>
<dbReference type="PANTHER" id="PTHR32494:SF19">
    <property type="entry name" value="ALLANTOATE DEIMINASE-RELATED"/>
    <property type="match status" value="1"/>
</dbReference>
<dbReference type="GO" id="GO:0046872">
    <property type="term" value="F:metal ion binding"/>
    <property type="evidence" value="ECO:0007669"/>
    <property type="project" value="UniProtKB-KW"/>
</dbReference>
<feature type="binding site" evidence="8">
    <location>
        <position position="297"/>
    </location>
    <ligand>
        <name>allantoate</name>
        <dbReference type="ChEBI" id="CHEBI:17536"/>
    </ligand>
</feature>
<feature type="binding site" evidence="7">
    <location>
        <position position="118"/>
    </location>
    <ligand>
        <name>Zn(2+)</name>
        <dbReference type="ChEBI" id="CHEBI:29105"/>
        <label>2</label>
    </ligand>
</feature>
<evidence type="ECO:0000256" key="6">
    <source>
        <dbReference type="ARBA" id="ARBA00023211"/>
    </source>
</evidence>
<dbReference type="EC" id="3.5.3.9" evidence="10"/>
<accession>A0A7W4UEM7</accession>
<feature type="binding site" evidence="7">
    <location>
        <position position="406"/>
    </location>
    <ligand>
        <name>Zn(2+)</name>
        <dbReference type="ChEBI" id="CHEBI:29105"/>
        <label>2</label>
    </ligand>
</feature>
<evidence type="ECO:0000256" key="4">
    <source>
        <dbReference type="ARBA" id="ARBA00022723"/>
    </source>
</evidence>
<comment type="caution">
    <text evidence="10">The sequence shown here is derived from an EMBL/GenBank/DDBJ whole genome shotgun (WGS) entry which is preliminary data.</text>
</comment>
<keyword evidence="7" id="KW-0862">Zinc</keyword>
<organism evidence="10 11">
    <name type="scientific">Cellulomonas cellasea</name>
    <dbReference type="NCBI Taxonomy" id="43670"/>
    <lineage>
        <taxon>Bacteria</taxon>
        <taxon>Bacillati</taxon>
        <taxon>Actinomycetota</taxon>
        <taxon>Actinomycetes</taxon>
        <taxon>Micrococcales</taxon>
        <taxon>Cellulomonadaceae</taxon>
        <taxon>Cellulomonas</taxon>
    </lineage>
</organism>
<evidence type="ECO:0000256" key="8">
    <source>
        <dbReference type="PIRSR" id="PIRSR001235-2"/>
    </source>
</evidence>
<feature type="binding site" evidence="8">
    <location>
        <position position="310"/>
    </location>
    <ligand>
        <name>allantoate</name>
        <dbReference type="ChEBI" id="CHEBI:17536"/>
    </ligand>
</feature>
<evidence type="ECO:0000256" key="7">
    <source>
        <dbReference type="PIRSR" id="PIRSR001235-1"/>
    </source>
</evidence>
<proteinExistence type="inferred from homology"/>
<gene>
    <name evidence="10" type="ORF">FHR80_001681</name>
</gene>
<dbReference type="NCBIfam" id="NF006775">
    <property type="entry name" value="PRK09290.2-5"/>
    <property type="match status" value="1"/>
</dbReference>
<feature type="binding site" evidence="7">
    <location>
        <position position="118"/>
    </location>
    <ligand>
        <name>Zn(2+)</name>
        <dbReference type="ChEBI" id="CHEBI:29105"/>
        <label>1</label>
    </ligand>
</feature>
<dbReference type="InterPro" id="IPR010158">
    <property type="entry name" value="Amidase_Cbmase"/>
</dbReference>
<reference evidence="10 11" key="2">
    <citation type="submission" date="2020-08" db="EMBL/GenBank/DDBJ databases">
        <authorList>
            <person name="Partida-Martinez L."/>
            <person name="Huntemann M."/>
            <person name="Clum A."/>
            <person name="Wang J."/>
            <person name="Palaniappan K."/>
            <person name="Ritter S."/>
            <person name="Chen I.-M."/>
            <person name="Stamatis D."/>
            <person name="Reddy T."/>
            <person name="O'Malley R."/>
            <person name="Daum C."/>
            <person name="Shapiro N."/>
            <person name="Ivanova N."/>
            <person name="Kyrpides N."/>
            <person name="Woyke T."/>
        </authorList>
    </citation>
    <scope>NUCLEOTIDE SEQUENCE [LARGE SCALE GENOMIC DNA]</scope>
    <source>
        <strain evidence="10 11">RAS26</strain>
    </source>
</reference>
<dbReference type="Pfam" id="PF01546">
    <property type="entry name" value="Peptidase_M20"/>
    <property type="match status" value="1"/>
</dbReference>
<dbReference type="PROSITE" id="PS00758">
    <property type="entry name" value="ARGE_DAPE_CPG2_1"/>
    <property type="match status" value="1"/>
</dbReference>
<keyword evidence="5 10" id="KW-0378">Hydrolase</keyword>
<keyword evidence="6" id="KW-0464">Manganese</keyword>
<name>A0A7W4UEM7_9CELL</name>
<feature type="binding site" evidence="7">
    <location>
        <position position="215"/>
    </location>
    <ligand>
        <name>Zn(2+)</name>
        <dbReference type="ChEBI" id="CHEBI:29105"/>
        <label>1</label>
    </ligand>
</feature>
<dbReference type="Pfam" id="PF07687">
    <property type="entry name" value="M20_dimer"/>
    <property type="match status" value="1"/>
</dbReference>
<evidence type="ECO:0000313" key="10">
    <source>
        <dbReference type="EMBL" id="MBB2922769.1"/>
    </source>
</evidence>
<sequence length="436" mass="44867">MSAGRSVAHERAAPAAPVDAAAPGVGAAALAEADLLLDRADVLATHSASPTGIERVYLSPEHARVHEVVGAWMRDAGLRTWQDPAGNLCGRLEGERDGLPALLLGSHLDTVPGAGRYDGILGVLAAVAVAARVAPGTLPFALELVAFGDEEGTRFGTTLLGSRALAGTWDPAWGALTDRDGVTLADAARAFGLDPARIAGAARAPGSLVGYLEAHIEQGPLLEEAGRALGLVTSIAAARRFELTLTGEARHCATPWHRRRDALTGAAEAVLTVERVARARGCPATVGRIVARPGAVNVIPGVATFSLDLRAPSDAERDATWDVLRAELERVAADRGLVLDVTPTHEAPAVHCAPHLQDALRAGIAAAIGDPNAPELFSVAGHDAMAVAAVTDVAMLFVRCAGGISHHADESVIREDVAATIDALHAAVLALAERAA</sequence>
<dbReference type="PANTHER" id="PTHR32494">
    <property type="entry name" value="ALLANTOATE DEIMINASE-RELATED"/>
    <property type="match status" value="1"/>
</dbReference>
<dbReference type="RefSeq" id="WP_311701956.1">
    <property type="nucleotide sequence ID" value="NZ_JACHVX010000002.1"/>
</dbReference>
<dbReference type="GO" id="GO:0047652">
    <property type="term" value="F:allantoate deiminase activity"/>
    <property type="evidence" value="ECO:0007669"/>
    <property type="project" value="UniProtKB-EC"/>
</dbReference>
<comment type="cofactor">
    <cofactor evidence="7">
        <name>Zn(2+)</name>
        <dbReference type="ChEBI" id="CHEBI:29105"/>
    </cofactor>
    <text evidence="7">Binds 2 Zn(2+) ions per subunit.</text>
</comment>
<dbReference type="PIRSF" id="PIRSF001235">
    <property type="entry name" value="Amidase_carbamoylase"/>
    <property type="match status" value="1"/>
</dbReference>
<evidence type="ECO:0000259" key="9">
    <source>
        <dbReference type="Pfam" id="PF07687"/>
    </source>
</evidence>
<dbReference type="Proteomes" id="UP000518206">
    <property type="component" value="Unassembled WGS sequence"/>
</dbReference>
<dbReference type="CDD" id="cd03884">
    <property type="entry name" value="M20_bAS"/>
    <property type="match status" value="1"/>
</dbReference>
<dbReference type="InterPro" id="IPR002933">
    <property type="entry name" value="Peptidase_M20"/>
</dbReference>
<feature type="domain" description="Peptidase M20 dimerisation" evidence="9">
    <location>
        <begin position="240"/>
        <end position="333"/>
    </location>
</feature>
<comment type="similarity">
    <text evidence="2">Belongs to the peptidase M20 family.</text>
</comment>
<evidence type="ECO:0000256" key="3">
    <source>
        <dbReference type="ARBA" id="ARBA00011738"/>
    </source>
</evidence>
<dbReference type="Gene3D" id="3.40.630.10">
    <property type="entry name" value="Zn peptidases"/>
    <property type="match status" value="1"/>
</dbReference>
<dbReference type="Gene3D" id="3.30.70.360">
    <property type="match status" value="1"/>
</dbReference>
<protein>
    <submittedName>
        <fullName evidence="10">Allantoate deiminase</fullName>
        <ecNumber evidence="10">3.5.3.9</ecNumber>
    </submittedName>
</protein>
<evidence type="ECO:0000256" key="1">
    <source>
        <dbReference type="ARBA" id="ARBA00001936"/>
    </source>
</evidence>
<dbReference type="InterPro" id="IPR011650">
    <property type="entry name" value="Peptidase_M20_dimer"/>
</dbReference>
<dbReference type="InterPro" id="IPR036264">
    <property type="entry name" value="Bact_exopeptidase_dim_dom"/>
</dbReference>
<evidence type="ECO:0000256" key="5">
    <source>
        <dbReference type="ARBA" id="ARBA00022801"/>
    </source>
</evidence>
<dbReference type="NCBIfam" id="TIGR01879">
    <property type="entry name" value="hydantase"/>
    <property type="match status" value="1"/>
</dbReference>